<dbReference type="SUPFAM" id="SSF50998">
    <property type="entry name" value="Quinoprotein alcohol dehydrogenase-like"/>
    <property type="match status" value="1"/>
</dbReference>
<gene>
    <name evidence="3" type="ORF">EHYA_03698</name>
</gene>
<dbReference type="InterPro" id="IPR011047">
    <property type="entry name" value="Quinoprotein_ADH-like_sf"/>
</dbReference>
<feature type="compositionally biased region" description="Polar residues" evidence="1">
    <location>
        <begin position="232"/>
        <end position="241"/>
    </location>
</feature>
<keyword evidence="2" id="KW-0812">Transmembrane</keyword>
<comment type="caution">
    <text evidence="3">The sequence shown here is derived from an EMBL/GenBank/DDBJ whole genome shotgun (WGS) entry which is preliminary data.</text>
</comment>
<dbReference type="Proteomes" id="UP000286931">
    <property type="component" value="Unassembled WGS sequence"/>
</dbReference>
<keyword evidence="2" id="KW-0472">Membrane</keyword>
<evidence type="ECO:0000313" key="4">
    <source>
        <dbReference type="Proteomes" id="UP000286931"/>
    </source>
</evidence>
<evidence type="ECO:0000256" key="2">
    <source>
        <dbReference type="SAM" id="Phobius"/>
    </source>
</evidence>
<dbReference type="RefSeq" id="WP_126638103.1">
    <property type="nucleotide sequence ID" value="NZ_BIFH01000019.1"/>
</dbReference>
<feature type="compositionally biased region" description="Acidic residues" evidence="1">
    <location>
        <begin position="91"/>
        <end position="110"/>
    </location>
</feature>
<sequence>MTIHASGVPATPLFVIEYPEEGVATVDGTPVYVPEGGEARHAAIDEVRFTASLLDRPVRAIDVDPNGTRHPLLVDPDGTLTFLAEPHPDPDPDVPDEEADTPSDEEDAAPTDDHDGAFGEWWAGTDEHDPHGRAPDERVEGEPGGAEHDPYQAPNPLGTAPSPPEGPPSTTPPRSGRARRRPARSGSRVAPAAIGLAVATAVTVVAVLVWPDDESAESRTSTTSRAEPAAVTAQTGRRQTSVWSRSIAPPGAGRPSVAALGDVLAILTPDRRVALLDPHDGRIDGLGEPLPAGDAALHATGDPAAPVLVAETGNRLVVWSPLRAPRSWRPPTTVEFAPGAHVSYAGALPLVTGPDGSVAALRGDGLFPVRLSPGTVAMAADTAHVLAGRAAGPWELLGFDGRTRVVAPLPPRPGARILRVAGGGHGVVAAVWSGPGDGSETLAVHDSSSGRVLVGADAPAGSLSSAWIHPNGDPLAALGPVVFDLAEGRASVTPGVVARSVAGGRVYGTRDLHPVAVTTAGVLTLPDGAAIPWGVGAGRALLLTGDGDRAMVHAVDPTL</sequence>
<reference evidence="3 4" key="1">
    <citation type="submission" date="2018-12" db="EMBL/GenBank/DDBJ databases">
        <title>Draft genome sequence of Embleya hyalina NBRC 13850T.</title>
        <authorList>
            <person name="Komaki H."/>
            <person name="Hosoyama A."/>
            <person name="Kimura A."/>
            <person name="Ichikawa N."/>
            <person name="Tamura T."/>
        </authorList>
    </citation>
    <scope>NUCLEOTIDE SEQUENCE [LARGE SCALE GENOMIC DNA]</scope>
    <source>
        <strain evidence="3 4">NBRC 13850</strain>
    </source>
</reference>
<accession>A0A401YN15</accession>
<dbReference type="EMBL" id="BIFH01000019">
    <property type="protein sequence ID" value="GCD96014.1"/>
    <property type="molecule type" value="Genomic_DNA"/>
</dbReference>
<evidence type="ECO:0000313" key="3">
    <source>
        <dbReference type="EMBL" id="GCD96014.1"/>
    </source>
</evidence>
<evidence type="ECO:0000256" key="1">
    <source>
        <dbReference type="SAM" id="MobiDB-lite"/>
    </source>
</evidence>
<feature type="compositionally biased region" description="Basic and acidic residues" evidence="1">
    <location>
        <begin position="125"/>
        <end position="150"/>
    </location>
</feature>
<keyword evidence="2" id="KW-1133">Transmembrane helix</keyword>
<feature type="compositionally biased region" description="Pro residues" evidence="1">
    <location>
        <begin position="161"/>
        <end position="171"/>
    </location>
</feature>
<keyword evidence="4" id="KW-1185">Reference proteome</keyword>
<feature type="region of interest" description="Disordered" evidence="1">
    <location>
        <begin position="64"/>
        <end position="189"/>
    </location>
</feature>
<organism evidence="3 4">
    <name type="scientific">Embleya hyalina</name>
    <dbReference type="NCBI Taxonomy" id="516124"/>
    <lineage>
        <taxon>Bacteria</taxon>
        <taxon>Bacillati</taxon>
        <taxon>Actinomycetota</taxon>
        <taxon>Actinomycetes</taxon>
        <taxon>Kitasatosporales</taxon>
        <taxon>Streptomycetaceae</taxon>
        <taxon>Embleya</taxon>
    </lineage>
</organism>
<feature type="region of interest" description="Disordered" evidence="1">
    <location>
        <begin position="214"/>
        <end position="241"/>
    </location>
</feature>
<dbReference type="AlphaFoldDB" id="A0A401YN15"/>
<protein>
    <submittedName>
        <fullName evidence="3">Uncharacterized protein</fullName>
    </submittedName>
</protein>
<dbReference type="OrthoDB" id="4350051at2"/>
<proteinExistence type="predicted"/>
<feature type="transmembrane region" description="Helical" evidence="2">
    <location>
        <begin position="189"/>
        <end position="210"/>
    </location>
</feature>
<feature type="compositionally biased region" description="Low complexity" evidence="1">
    <location>
        <begin position="218"/>
        <end position="230"/>
    </location>
</feature>
<name>A0A401YN15_9ACTN</name>